<evidence type="ECO:0000313" key="6">
    <source>
        <dbReference type="EMBL" id="KAH0882239.1"/>
    </source>
</evidence>
<evidence type="ECO:0000313" key="7">
    <source>
        <dbReference type="Proteomes" id="UP000824890"/>
    </source>
</evidence>
<gene>
    <name evidence="6" type="ORF">HID58_058335</name>
</gene>
<dbReference type="EMBL" id="JAGKQM010000014">
    <property type="protein sequence ID" value="KAH0882239.1"/>
    <property type="molecule type" value="Genomic_DNA"/>
</dbReference>
<name>A0ABQ7ZPR4_BRANA</name>
<dbReference type="InterPro" id="IPR016082">
    <property type="entry name" value="Ribosomal_uL30_ferredoxin-like"/>
</dbReference>
<keyword evidence="7" id="KW-1185">Reference proteome</keyword>
<dbReference type="PANTHER" id="PTHR11524">
    <property type="entry name" value="60S RIBOSOMAL PROTEIN L7"/>
    <property type="match status" value="1"/>
</dbReference>
<dbReference type="NCBIfam" id="TIGR01310">
    <property type="entry name" value="uL30_euk"/>
    <property type="match status" value="1"/>
</dbReference>
<dbReference type="InterPro" id="IPR005998">
    <property type="entry name" value="Ribosomal_uL30_euk"/>
</dbReference>
<dbReference type="PANTHER" id="PTHR11524:SF45">
    <property type="entry name" value="(RAPE) HYPOTHETICAL PROTEIN"/>
    <property type="match status" value="1"/>
</dbReference>
<evidence type="ECO:0000259" key="5">
    <source>
        <dbReference type="Pfam" id="PF08079"/>
    </source>
</evidence>
<dbReference type="PROSITE" id="PS00634">
    <property type="entry name" value="RIBOSOMAL_L30"/>
    <property type="match status" value="1"/>
</dbReference>
<sequence>LTIKTLKPILIHSSSSSSSSSSLRRALYLTSSQREMAESKVVVPESVLKKIKREEEWALAKKQEAAAAKKKSVENRKLIFKRAEQYAKEYAEKDNELIRLKREAKLKGGFYVDPEAKLLFIIRIRGINAIDPKTKKILQLLRLRQIFNGVFLKVNKATINMLRRVEPYVTYGYPNLKSVKELIYKRGFGKLNHQRIALTDNSIVNEALGKHNIICVEDLIHEIMTVGPHFKEANNFLWPFQLKAPLGGLKKKRNHYVEGGDAGNRENFINELVRRMN</sequence>
<evidence type="ECO:0000256" key="3">
    <source>
        <dbReference type="ARBA" id="ARBA00023274"/>
    </source>
</evidence>
<evidence type="ECO:0000256" key="2">
    <source>
        <dbReference type="ARBA" id="ARBA00022980"/>
    </source>
</evidence>
<dbReference type="SUPFAM" id="SSF55129">
    <property type="entry name" value="Ribosomal protein L30p/L7e"/>
    <property type="match status" value="1"/>
</dbReference>
<dbReference type="InterPro" id="IPR012988">
    <property type="entry name" value="Ribosomal_uL30_N_euk"/>
</dbReference>
<dbReference type="InterPro" id="IPR035808">
    <property type="entry name" value="Ribosomal_uL30_euk_arc"/>
</dbReference>
<evidence type="ECO:0000259" key="4">
    <source>
        <dbReference type="Pfam" id="PF00327"/>
    </source>
</evidence>
<dbReference type="Gene3D" id="3.30.1390.20">
    <property type="entry name" value="Ribosomal protein L30, ferredoxin-like fold domain"/>
    <property type="match status" value="1"/>
</dbReference>
<evidence type="ECO:0000256" key="1">
    <source>
        <dbReference type="ARBA" id="ARBA00007594"/>
    </source>
</evidence>
<feature type="domain" description="Large ribosomal subunit protein uL30 N-terminal eukaryotes" evidence="5">
    <location>
        <begin position="43"/>
        <end position="114"/>
    </location>
</feature>
<organism evidence="6 7">
    <name type="scientific">Brassica napus</name>
    <name type="common">Rape</name>
    <dbReference type="NCBI Taxonomy" id="3708"/>
    <lineage>
        <taxon>Eukaryota</taxon>
        <taxon>Viridiplantae</taxon>
        <taxon>Streptophyta</taxon>
        <taxon>Embryophyta</taxon>
        <taxon>Tracheophyta</taxon>
        <taxon>Spermatophyta</taxon>
        <taxon>Magnoliopsida</taxon>
        <taxon>eudicotyledons</taxon>
        <taxon>Gunneridae</taxon>
        <taxon>Pentapetalae</taxon>
        <taxon>rosids</taxon>
        <taxon>malvids</taxon>
        <taxon>Brassicales</taxon>
        <taxon>Brassicaceae</taxon>
        <taxon>Brassiceae</taxon>
        <taxon>Brassica</taxon>
    </lineage>
</organism>
<keyword evidence="3" id="KW-0687">Ribonucleoprotein</keyword>
<comment type="caution">
    <text evidence="6">The sequence shown here is derived from an EMBL/GenBank/DDBJ whole genome shotgun (WGS) entry which is preliminary data.</text>
</comment>
<dbReference type="Proteomes" id="UP000824890">
    <property type="component" value="Unassembled WGS sequence"/>
</dbReference>
<dbReference type="InterPro" id="IPR039699">
    <property type="entry name" value="Ribosomal_uL30"/>
</dbReference>
<feature type="non-terminal residue" evidence="6">
    <location>
        <position position="1"/>
    </location>
</feature>
<protein>
    <recommendedName>
        <fullName evidence="8">60S ribosomal protein L7-2</fullName>
    </recommendedName>
</protein>
<accession>A0ABQ7ZPR4</accession>
<reference evidence="6 7" key="1">
    <citation type="submission" date="2021-05" db="EMBL/GenBank/DDBJ databases">
        <title>Genome Assembly of Synthetic Allotetraploid Brassica napus Reveals Homoeologous Exchanges between Subgenomes.</title>
        <authorList>
            <person name="Davis J.T."/>
        </authorList>
    </citation>
    <scope>NUCLEOTIDE SEQUENCE [LARGE SCALE GENOMIC DNA]</scope>
    <source>
        <strain evidence="7">cv. Da-Ae</strain>
        <tissue evidence="6">Seedling</tissue>
    </source>
</reference>
<comment type="similarity">
    <text evidence="1">Belongs to the universal ribosomal protein uL30 family.</text>
</comment>
<keyword evidence="2" id="KW-0689">Ribosomal protein</keyword>
<proteinExistence type="inferred from homology"/>
<evidence type="ECO:0008006" key="8">
    <source>
        <dbReference type="Google" id="ProtNLM"/>
    </source>
</evidence>
<dbReference type="Pfam" id="PF00327">
    <property type="entry name" value="Ribosomal_L30"/>
    <property type="match status" value="1"/>
</dbReference>
<dbReference type="CDD" id="cd01657">
    <property type="entry name" value="Ribosomal_L7_archeal_euk"/>
    <property type="match status" value="1"/>
</dbReference>
<feature type="domain" description="Large ribosomal subunit protein uL30-like ferredoxin-like fold" evidence="4">
    <location>
        <begin position="119"/>
        <end position="169"/>
    </location>
</feature>
<dbReference type="InterPro" id="IPR018038">
    <property type="entry name" value="Ribosomal_uL30_CS"/>
</dbReference>
<dbReference type="InterPro" id="IPR036919">
    <property type="entry name" value="Ribo_uL30_ferredoxin-like_sf"/>
</dbReference>
<dbReference type="Pfam" id="PF08079">
    <property type="entry name" value="Ribosomal_L30_N"/>
    <property type="match status" value="1"/>
</dbReference>